<accession>A0A2P6AS20</accession>
<reference evidence="3" key="1">
    <citation type="submission" date="2018-02" db="EMBL/GenBank/DDBJ databases">
        <title>Genome sequencing of Solimonas sp. HR-BB.</title>
        <authorList>
            <person name="Lee Y."/>
            <person name="Jeon C.O."/>
        </authorList>
    </citation>
    <scope>NUCLEOTIDE SEQUENCE [LARGE SCALE GENOMIC DNA]</scope>
    <source>
        <strain evidence="3">HR-E</strain>
    </source>
</reference>
<dbReference type="EMBL" id="PTQZ01000149">
    <property type="protein sequence ID" value="PQA39698.1"/>
    <property type="molecule type" value="Genomic_DNA"/>
</dbReference>
<evidence type="ECO:0000313" key="2">
    <source>
        <dbReference type="EMBL" id="PQA39698.1"/>
    </source>
</evidence>
<keyword evidence="1" id="KW-0175">Coiled coil</keyword>
<dbReference type="PANTHER" id="PTHR38040">
    <property type="entry name" value="UBIQUINONE BIOSYNTHESIS ACCESSORY FACTOR UBIK"/>
    <property type="match status" value="1"/>
</dbReference>
<comment type="subcellular location">
    <subcellularLocation>
        <location evidence="1">Cytoplasm</location>
    </subcellularLocation>
</comment>
<dbReference type="OrthoDB" id="5297354at2"/>
<evidence type="ECO:0000256" key="1">
    <source>
        <dbReference type="HAMAP-Rule" id="MF_02216"/>
    </source>
</evidence>
<dbReference type="GO" id="GO:0006744">
    <property type="term" value="P:ubiquinone biosynthetic process"/>
    <property type="evidence" value="ECO:0007669"/>
    <property type="project" value="UniProtKB-UniRule"/>
</dbReference>
<dbReference type="PANTHER" id="PTHR38040:SF1">
    <property type="entry name" value="UBIQUINONE BIOSYNTHESIS ACCESSORY FACTOR UBIK"/>
    <property type="match status" value="1"/>
</dbReference>
<dbReference type="RefSeq" id="WP_105192607.1">
    <property type="nucleotide sequence ID" value="NZ_PTQZ01000149.1"/>
</dbReference>
<dbReference type="InterPro" id="IPR007475">
    <property type="entry name" value="UbiK"/>
</dbReference>
<comment type="function">
    <text evidence="1">Required for efficient ubiquinone (coenzyme Q) biosynthesis. UbiK is probably an accessory factor of Ubi enzymes and facilitates ubiquinone biosynthesis by acting as an assembly factor, a targeting factor, or both.</text>
</comment>
<dbReference type="Pfam" id="PF04380">
    <property type="entry name" value="BMFP"/>
    <property type="match status" value="1"/>
</dbReference>
<comment type="caution">
    <text evidence="2">The sequence shown here is derived from an EMBL/GenBank/DDBJ whole genome shotgun (WGS) entry which is preliminary data.</text>
</comment>
<keyword evidence="3" id="KW-1185">Reference proteome</keyword>
<sequence>MAIDPLINRLGQQFGELLPANLRGVRNELEDNLKIVLRDALARLDLLTRDEFDIQQTLLSRTRGKVEALEQQVKVLEAQLTALEDSLRTPRS</sequence>
<evidence type="ECO:0000313" key="3">
    <source>
        <dbReference type="Proteomes" id="UP000243900"/>
    </source>
</evidence>
<proteinExistence type="inferred from homology"/>
<comment type="similarity">
    <text evidence="1">Belongs to the UbiK family.</text>
</comment>
<dbReference type="AlphaFoldDB" id="A0A2P6AS20"/>
<protein>
    <recommendedName>
        <fullName evidence="1">Ubiquinone biosynthesis accessory factor UbiK</fullName>
    </recommendedName>
</protein>
<dbReference type="HAMAP" id="MF_02216">
    <property type="entry name" value="UbiK"/>
    <property type="match status" value="1"/>
</dbReference>
<dbReference type="UniPathway" id="UPA00232"/>
<dbReference type="GO" id="GO:0005829">
    <property type="term" value="C:cytosol"/>
    <property type="evidence" value="ECO:0007669"/>
    <property type="project" value="TreeGrafter"/>
</dbReference>
<keyword evidence="1" id="KW-0831">Ubiquinone biosynthesis</keyword>
<dbReference type="Proteomes" id="UP000243900">
    <property type="component" value="Unassembled WGS sequence"/>
</dbReference>
<gene>
    <name evidence="1" type="primary">ubiK</name>
    <name evidence="2" type="ORF">C5O18_06705</name>
</gene>
<organism evidence="2 3">
    <name type="scientific">Amnimonas aquatica</name>
    <dbReference type="NCBI Taxonomy" id="2094561"/>
    <lineage>
        <taxon>Bacteria</taxon>
        <taxon>Pseudomonadati</taxon>
        <taxon>Pseudomonadota</taxon>
        <taxon>Gammaproteobacteria</taxon>
        <taxon>Moraxellales</taxon>
        <taxon>Moraxellaceae</taxon>
        <taxon>Amnimonas</taxon>
    </lineage>
</organism>
<comment type="pathway">
    <text evidence="1">Cofactor biosynthesis; ubiquinone biosynthesis.</text>
</comment>
<feature type="coiled-coil region" evidence="1">
    <location>
        <begin position="59"/>
        <end position="86"/>
    </location>
</feature>
<name>A0A2P6AS20_9GAMM</name>
<keyword evidence="1" id="KW-0963">Cytoplasm</keyword>